<sequence>MSNIPGSDTALQGPLRSSTPCSNCSSRGLGSSCVYTDITTSAASSPAQAASQGRLKVPTTNMQDRVNRLESLVLELMHQNESSPRESPLGELRQATPDHGSRSDRSELHANLERVTVVGYATQHDVSPSSSDYGSFRTPETSVNYVSSSHWAAVLDSIADLRNHIVQDEEVHPRVLDSVRPPASSPKPQLLYTCAMHETPASILKYLPPRPTVDGLISRY</sequence>
<organism evidence="6 7">
    <name type="scientific">Penicillium solitum</name>
    <dbReference type="NCBI Taxonomy" id="60172"/>
    <lineage>
        <taxon>Eukaryota</taxon>
        <taxon>Fungi</taxon>
        <taxon>Dikarya</taxon>
        <taxon>Ascomycota</taxon>
        <taxon>Pezizomycotina</taxon>
        <taxon>Eurotiomycetes</taxon>
        <taxon>Eurotiomycetidae</taxon>
        <taxon>Eurotiales</taxon>
        <taxon>Aspergillaceae</taxon>
        <taxon>Penicillium</taxon>
    </lineage>
</organism>
<comment type="subcellular location">
    <subcellularLocation>
        <location evidence="1">Nucleus</location>
    </subcellularLocation>
</comment>
<gene>
    <name evidence="6" type="ORF">PENSOL_c032G08755</name>
</gene>
<feature type="region of interest" description="Disordered" evidence="5">
    <location>
        <begin position="1"/>
        <end position="27"/>
    </location>
</feature>
<feature type="region of interest" description="Disordered" evidence="5">
    <location>
        <begin position="79"/>
        <end position="110"/>
    </location>
</feature>
<accession>A0A1V6QW67</accession>
<dbReference type="EMBL" id="MDYO01000032">
    <property type="protein sequence ID" value="OQD93443.1"/>
    <property type="molecule type" value="Genomic_DNA"/>
</dbReference>
<proteinExistence type="predicted"/>
<feature type="compositionally biased region" description="Basic and acidic residues" evidence="5">
    <location>
        <begin position="99"/>
        <end position="110"/>
    </location>
</feature>
<dbReference type="PANTHER" id="PTHR31001:SF49">
    <property type="entry name" value="ZN(II)2CYS6 TRANSCRIPTION FACTOR (EUROFUNG)"/>
    <property type="match status" value="1"/>
</dbReference>
<evidence type="ECO:0000256" key="4">
    <source>
        <dbReference type="ARBA" id="ARBA00023242"/>
    </source>
</evidence>
<evidence type="ECO:0000313" key="6">
    <source>
        <dbReference type="EMBL" id="OQD93443.1"/>
    </source>
</evidence>
<evidence type="ECO:0000256" key="3">
    <source>
        <dbReference type="ARBA" id="ARBA00023163"/>
    </source>
</evidence>
<evidence type="ECO:0000313" key="7">
    <source>
        <dbReference type="Proteomes" id="UP000191612"/>
    </source>
</evidence>
<protein>
    <recommendedName>
        <fullName evidence="8">Zn(2)-C6 fungal-type domain-containing protein</fullName>
    </recommendedName>
</protein>
<feature type="region of interest" description="Disordered" evidence="5">
    <location>
        <begin position="42"/>
        <end position="62"/>
    </location>
</feature>
<keyword evidence="7" id="KW-1185">Reference proteome</keyword>
<keyword evidence="3" id="KW-0804">Transcription</keyword>
<dbReference type="GO" id="GO:0005634">
    <property type="term" value="C:nucleus"/>
    <property type="evidence" value="ECO:0007669"/>
    <property type="project" value="UniProtKB-SubCell"/>
</dbReference>
<evidence type="ECO:0000256" key="2">
    <source>
        <dbReference type="ARBA" id="ARBA00023015"/>
    </source>
</evidence>
<feature type="compositionally biased region" description="Low complexity" evidence="5">
    <location>
        <begin position="42"/>
        <end position="52"/>
    </location>
</feature>
<comment type="caution">
    <text evidence="6">The sequence shown here is derived from an EMBL/GenBank/DDBJ whole genome shotgun (WGS) entry which is preliminary data.</text>
</comment>
<dbReference type="PANTHER" id="PTHR31001">
    <property type="entry name" value="UNCHARACTERIZED TRANSCRIPTIONAL REGULATORY PROTEIN"/>
    <property type="match status" value="1"/>
</dbReference>
<keyword evidence="2" id="KW-0805">Transcription regulation</keyword>
<reference evidence="7" key="1">
    <citation type="journal article" date="2017" name="Nat. Microbiol.">
        <title>Global analysis of biosynthetic gene clusters reveals vast potential of secondary metabolite production in Penicillium species.</title>
        <authorList>
            <person name="Nielsen J.C."/>
            <person name="Grijseels S."/>
            <person name="Prigent S."/>
            <person name="Ji B."/>
            <person name="Dainat J."/>
            <person name="Nielsen K.F."/>
            <person name="Frisvad J.C."/>
            <person name="Workman M."/>
            <person name="Nielsen J."/>
        </authorList>
    </citation>
    <scope>NUCLEOTIDE SEQUENCE [LARGE SCALE GENOMIC DNA]</scope>
    <source>
        <strain evidence="7">IBT 29525</strain>
    </source>
</reference>
<name>A0A1V6QW67_9EURO</name>
<dbReference type="STRING" id="60172.A0A1V6QW67"/>
<evidence type="ECO:0008006" key="8">
    <source>
        <dbReference type="Google" id="ProtNLM"/>
    </source>
</evidence>
<dbReference type="AlphaFoldDB" id="A0A1V6QW67"/>
<dbReference type="InterPro" id="IPR050613">
    <property type="entry name" value="Sec_Metabolite_Reg"/>
</dbReference>
<evidence type="ECO:0000256" key="1">
    <source>
        <dbReference type="ARBA" id="ARBA00004123"/>
    </source>
</evidence>
<evidence type="ECO:0000256" key="5">
    <source>
        <dbReference type="SAM" id="MobiDB-lite"/>
    </source>
</evidence>
<dbReference type="Proteomes" id="UP000191612">
    <property type="component" value="Unassembled WGS sequence"/>
</dbReference>
<keyword evidence="4" id="KW-0539">Nucleus</keyword>